<evidence type="ECO:0000313" key="3">
    <source>
        <dbReference type="Proteomes" id="UP000198804"/>
    </source>
</evidence>
<evidence type="ECO:0000256" key="1">
    <source>
        <dbReference type="SAM" id="Coils"/>
    </source>
</evidence>
<keyword evidence="1" id="KW-0175">Coiled coil</keyword>
<sequence>MTVTSHLSMDVASKAAMFGVATARGIDRAFAHMAERRAVAAHANQGLADRLASARDGEHDALVAAHELALELARTRAELAEAREALAAERAQSIRLALALRQAA</sequence>
<protein>
    <submittedName>
        <fullName evidence="2">Uncharacterized protein</fullName>
    </submittedName>
</protein>
<feature type="coiled-coil region" evidence="1">
    <location>
        <begin position="65"/>
        <end position="92"/>
    </location>
</feature>
<gene>
    <name evidence="2" type="ORF">SAMN04488125_10761</name>
</gene>
<accession>A0A1I4E7J3</accession>
<keyword evidence="3" id="KW-1185">Reference proteome</keyword>
<dbReference type="RefSeq" id="WP_091945346.1">
    <property type="nucleotide sequence ID" value="NZ_FOSV01000007.1"/>
</dbReference>
<name>A0A1I4E7J3_9HYPH</name>
<dbReference type="AlphaFoldDB" id="A0A1I4E7J3"/>
<reference evidence="3" key="1">
    <citation type="submission" date="2016-10" db="EMBL/GenBank/DDBJ databases">
        <authorList>
            <person name="Varghese N."/>
            <person name="Submissions S."/>
        </authorList>
    </citation>
    <scope>NUCLEOTIDE SEQUENCE [LARGE SCALE GENOMIC DNA]</scope>
    <source>
        <strain evidence="3">CGMCC 1.6474</strain>
    </source>
</reference>
<evidence type="ECO:0000313" key="2">
    <source>
        <dbReference type="EMBL" id="SFL00141.1"/>
    </source>
</evidence>
<proteinExistence type="predicted"/>
<dbReference type="EMBL" id="FOSV01000007">
    <property type="protein sequence ID" value="SFL00141.1"/>
    <property type="molecule type" value="Genomic_DNA"/>
</dbReference>
<dbReference type="Proteomes" id="UP000198804">
    <property type="component" value="Unassembled WGS sequence"/>
</dbReference>
<organism evidence="2 3">
    <name type="scientific">Methylorubrum salsuginis</name>
    <dbReference type="NCBI Taxonomy" id="414703"/>
    <lineage>
        <taxon>Bacteria</taxon>
        <taxon>Pseudomonadati</taxon>
        <taxon>Pseudomonadota</taxon>
        <taxon>Alphaproteobacteria</taxon>
        <taxon>Hyphomicrobiales</taxon>
        <taxon>Methylobacteriaceae</taxon>
        <taxon>Methylorubrum</taxon>
    </lineage>
</organism>